<keyword evidence="5" id="KW-1185">Reference proteome</keyword>
<gene>
    <name evidence="4" type="ORF">GCM10023191_021200</name>
</gene>
<sequence length="500" mass="53273">MKLVRKTAWITAAIIAVPLPVLAATTAPGGAPPQVVAAVPTAARPLVDWTAPYPQTDSPTRGYPVLGGLSTTELYHAAPSTGTYSHHPMVTHQGGTLFASWSNGVVNEDNPGQRVLGTVSTDGGGGWAGWKVYFPPQDKTPPDEPGSDGRVPGRVLTADGYATIGADVYAVAEVWDWVQKGDDRTQKGWGRVARRVAPDGTLGPIFWLEPTSPEPKPGFPSYPNASDPRYGAIARQITAYLADSRNTPPWDYKSGWTEDYPAADGQTLGHVTHAYVQADGTYVRLWRGNNTGKLYAQASRDRGRTWDPAIRTSMPDARSKSFAGQLPDGQAYVVGNEQPPTQRDPMSISLASDGVHFDRVGVIRYAAPPLRYTGGHKNPGFEYPSAIATDTDLWVVYSVNKEDVAITKVPLSSLPVTTDDLPGIILEGARSRAISDGRLAVQLAGQANKIMKEVGGGASVQAVADELAALRRRVGEQSGKGITPAYAKLLQQDITIASGG</sequence>
<dbReference type="PANTHER" id="PTHR43752">
    <property type="entry name" value="BNR/ASP-BOX REPEAT FAMILY PROTEIN"/>
    <property type="match status" value="1"/>
</dbReference>
<dbReference type="Pfam" id="PF24067">
    <property type="entry name" value="Beta-prop_BT_1020"/>
    <property type="match status" value="1"/>
</dbReference>
<evidence type="ECO:0000256" key="1">
    <source>
        <dbReference type="SAM" id="SignalP"/>
    </source>
</evidence>
<feature type="chain" id="PRO_5045235563" description="Sialidase domain-containing protein" evidence="1">
    <location>
        <begin position="24"/>
        <end position="500"/>
    </location>
</feature>
<reference evidence="5" key="1">
    <citation type="journal article" date="2019" name="Int. J. Syst. Evol. Microbiol.">
        <title>The Global Catalogue of Microorganisms (GCM) 10K type strain sequencing project: providing services to taxonomists for standard genome sequencing and annotation.</title>
        <authorList>
            <consortium name="The Broad Institute Genomics Platform"/>
            <consortium name="The Broad Institute Genome Sequencing Center for Infectious Disease"/>
            <person name="Wu L."/>
            <person name="Ma J."/>
        </authorList>
    </citation>
    <scope>NUCLEOTIDE SEQUENCE [LARGE SCALE GENOMIC DNA]</scope>
    <source>
        <strain evidence="5">JCM 17933</strain>
    </source>
</reference>
<feature type="domain" description="BT-1020-like N-terminal beta-propeller" evidence="3">
    <location>
        <begin position="81"/>
        <end position="232"/>
    </location>
</feature>
<dbReference type="InterPro" id="IPR056425">
    <property type="entry name" value="Beta-prop_BT_1020"/>
</dbReference>
<evidence type="ECO:0000313" key="5">
    <source>
        <dbReference type="Proteomes" id="UP001500503"/>
    </source>
</evidence>
<proteinExistence type="predicted"/>
<dbReference type="Proteomes" id="UP001500503">
    <property type="component" value="Unassembled WGS sequence"/>
</dbReference>
<dbReference type="PANTHER" id="PTHR43752:SF2">
    <property type="entry name" value="BNR_ASP-BOX REPEAT FAMILY PROTEIN"/>
    <property type="match status" value="1"/>
</dbReference>
<accession>A0ABP8PQV8</accession>
<feature type="signal peptide" evidence="1">
    <location>
        <begin position="1"/>
        <end position="23"/>
    </location>
</feature>
<dbReference type="InterPro" id="IPR011040">
    <property type="entry name" value="Sialidase"/>
</dbReference>
<feature type="domain" description="Sialidase" evidence="2">
    <location>
        <begin position="275"/>
        <end position="390"/>
    </location>
</feature>
<dbReference type="EMBL" id="BAABHF010000015">
    <property type="protein sequence ID" value="GAA4489811.1"/>
    <property type="molecule type" value="Genomic_DNA"/>
</dbReference>
<dbReference type="InterPro" id="IPR036278">
    <property type="entry name" value="Sialidase_sf"/>
</dbReference>
<dbReference type="SUPFAM" id="SSF50939">
    <property type="entry name" value="Sialidases"/>
    <property type="match status" value="1"/>
</dbReference>
<dbReference type="CDD" id="cd15482">
    <property type="entry name" value="Sialidase_non-viral"/>
    <property type="match status" value="1"/>
</dbReference>
<keyword evidence="1" id="KW-0732">Signal</keyword>
<comment type="caution">
    <text evidence="4">The sequence shown here is derived from an EMBL/GenBank/DDBJ whole genome shotgun (WGS) entry which is preliminary data.</text>
</comment>
<dbReference type="RefSeq" id="WP_345460857.1">
    <property type="nucleotide sequence ID" value="NZ_BAABHF010000015.1"/>
</dbReference>
<name>A0ABP8PQV8_9ACTN</name>
<dbReference type="Pfam" id="PF13088">
    <property type="entry name" value="BNR_2"/>
    <property type="match status" value="1"/>
</dbReference>
<organism evidence="4 5">
    <name type="scientific">Actinoallomurus oryzae</name>
    <dbReference type="NCBI Taxonomy" id="502180"/>
    <lineage>
        <taxon>Bacteria</taxon>
        <taxon>Bacillati</taxon>
        <taxon>Actinomycetota</taxon>
        <taxon>Actinomycetes</taxon>
        <taxon>Streptosporangiales</taxon>
        <taxon>Thermomonosporaceae</taxon>
        <taxon>Actinoallomurus</taxon>
    </lineage>
</organism>
<protein>
    <recommendedName>
        <fullName evidence="6">Sialidase domain-containing protein</fullName>
    </recommendedName>
</protein>
<evidence type="ECO:0008006" key="6">
    <source>
        <dbReference type="Google" id="ProtNLM"/>
    </source>
</evidence>
<evidence type="ECO:0000259" key="3">
    <source>
        <dbReference type="Pfam" id="PF24067"/>
    </source>
</evidence>
<evidence type="ECO:0000313" key="4">
    <source>
        <dbReference type="EMBL" id="GAA4489811.1"/>
    </source>
</evidence>
<evidence type="ECO:0000259" key="2">
    <source>
        <dbReference type="Pfam" id="PF13088"/>
    </source>
</evidence>